<feature type="region of interest" description="Disordered" evidence="1">
    <location>
        <begin position="145"/>
        <end position="169"/>
    </location>
</feature>
<sequence>MTPCAIVFELMKRYEPGGNKEKQDTLENLGRPTAAATAEEAVKQLRLWEQRLRRLNELKVSIPDPSRLAAALRIITDSVIGKDPDFLFRSQTARASAELDVNPTHASVDLYLKFIMAEMFAKEVLTLPAAAAAQKQTPVIKALREATAGQEQQTPKGKGKGKEKGKMTAQERSVHPCIYFDNPAGCSKWREC</sequence>
<gene>
    <name evidence="2" type="ORF">PGLA1383_LOCUS48627</name>
</gene>
<keyword evidence="3" id="KW-1185">Reference proteome</keyword>
<protein>
    <submittedName>
        <fullName evidence="2">Uncharacterized protein</fullName>
    </submittedName>
</protein>
<dbReference type="Proteomes" id="UP000654075">
    <property type="component" value="Unassembled WGS sequence"/>
</dbReference>
<organism evidence="2 3">
    <name type="scientific">Polarella glacialis</name>
    <name type="common">Dinoflagellate</name>
    <dbReference type="NCBI Taxonomy" id="89957"/>
    <lineage>
        <taxon>Eukaryota</taxon>
        <taxon>Sar</taxon>
        <taxon>Alveolata</taxon>
        <taxon>Dinophyceae</taxon>
        <taxon>Suessiales</taxon>
        <taxon>Suessiaceae</taxon>
        <taxon>Polarella</taxon>
    </lineage>
</organism>
<evidence type="ECO:0000256" key="1">
    <source>
        <dbReference type="SAM" id="MobiDB-lite"/>
    </source>
</evidence>
<dbReference type="EMBL" id="CAJNNV010030502">
    <property type="protein sequence ID" value="CAE8632697.1"/>
    <property type="molecule type" value="Genomic_DNA"/>
</dbReference>
<evidence type="ECO:0000313" key="2">
    <source>
        <dbReference type="EMBL" id="CAE8632697.1"/>
    </source>
</evidence>
<comment type="caution">
    <text evidence="2">The sequence shown here is derived from an EMBL/GenBank/DDBJ whole genome shotgun (WGS) entry which is preliminary data.</text>
</comment>
<reference evidence="2" key="1">
    <citation type="submission" date="2021-02" db="EMBL/GenBank/DDBJ databases">
        <authorList>
            <person name="Dougan E. K."/>
            <person name="Rhodes N."/>
            <person name="Thang M."/>
            <person name="Chan C."/>
        </authorList>
    </citation>
    <scope>NUCLEOTIDE SEQUENCE</scope>
</reference>
<evidence type="ECO:0000313" key="3">
    <source>
        <dbReference type="Proteomes" id="UP000654075"/>
    </source>
</evidence>
<accession>A0A813H4X6</accession>
<name>A0A813H4X6_POLGL</name>
<dbReference type="OrthoDB" id="427634at2759"/>
<proteinExistence type="predicted"/>
<dbReference type="AlphaFoldDB" id="A0A813H4X6"/>